<dbReference type="GO" id="GO:0016747">
    <property type="term" value="F:acyltransferase activity, transferring groups other than amino-acyl groups"/>
    <property type="evidence" value="ECO:0007669"/>
    <property type="project" value="InterPro"/>
</dbReference>
<accession>A0A4Q0A0C5</accession>
<dbReference type="InterPro" id="IPR000182">
    <property type="entry name" value="GNAT_dom"/>
</dbReference>
<keyword evidence="5" id="KW-1185">Reference proteome</keyword>
<dbReference type="FunFam" id="3.40.630.30:FF:000006">
    <property type="entry name" value="Putative n-alpha-acetyltransferase 50"/>
    <property type="match status" value="1"/>
</dbReference>
<dbReference type="PROSITE" id="PS51186">
    <property type="entry name" value="GNAT"/>
    <property type="match status" value="1"/>
</dbReference>
<evidence type="ECO:0000259" key="3">
    <source>
        <dbReference type="PROSITE" id="PS51186"/>
    </source>
</evidence>
<dbReference type="Pfam" id="PF00583">
    <property type="entry name" value="Acetyltransf_1"/>
    <property type="match status" value="1"/>
</dbReference>
<proteinExistence type="predicted"/>
<sequence length="173" mass="19478">MLSDAPNSSVQLVDITPDLLPQVKRLNGVLFPVQYSPSFYKLLLTVGEYAKLAYFNRVCVGTVGCKLEPIAEDPESDHQLYIMTLGVLAPYRRLGIGRVLLEHILQAAHTANYRDHGPVIKRVRLHVQVSNEDAMAFYQRQGFLMVETVPDYYTRISPADAYILEKQLLGPSD</sequence>
<dbReference type="InterPro" id="IPR016181">
    <property type="entry name" value="Acyl_CoA_acyltransferase"/>
</dbReference>
<organism evidence="4 5">
    <name type="scientific">Dimargaris cristalligena</name>
    <dbReference type="NCBI Taxonomy" id="215637"/>
    <lineage>
        <taxon>Eukaryota</taxon>
        <taxon>Fungi</taxon>
        <taxon>Fungi incertae sedis</taxon>
        <taxon>Zoopagomycota</taxon>
        <taxon>Kickxellomycotina</taxon>
        <taxon>Dimargaritomycetes</taxon>
        <taxon>Dimargaritales</taxon>
        <taxon>Dimargaritaceae</taxon>
        <taxon>Dimargaris</taxon>
    </lineage>
</organism>
<gene>
    <name evidence="4" type="ORF">BJ085DRAFT_34509</name>
</gene>
<dbReference type="GO" id="GO:0031415">
    <property type="term" value="C:NatA complex"/>
    <property type="evidence" value="ECO:0007669"/>
    <property type="project" value="TreeGrafter"/>
</dbReference>
<dbReference type="AlphaFoldDB" id="A0A4Q0A0C5"/>
<dbReference type="SUPFAM" id="SSF55729">
    <property type="entry name" value="Acyl-CoA N-acyltransferases (Nat)"/>
    <property type="match status" value="1"/>
</dbReference>
<reference evidence="5" key="1">
    <citation type="journal article" date="2018" name="Nat. Microbiol.">
        <title>Leveraging single-cell genomics to expand the fungal tree of life.</title>
        <authorList>
            <person name="Ahrendt S.R."/>
            <person name="Quandt C.A."/>
            <person name="Ciobanu D."/>
            <person name="Clum A."/>
            <person name="Salamov A."/>
            <person name="Andreopoulos B."/>
            <person name="Cheng J.F."/>
            <person name="Woyke T."/>
            <person name="Pelin A."/>
            <person name="Henrissat B."/>
            <person name="Reynolds N.K."/>
            <person name="Benny G.L."/>
            <person name="Smith M.E."/>
            <person name="James T.Y."/>
            <person name="Grigoriev I.V."/>
        </authorList>
    </citation>
    <scope>NUCLEOTIDE SEQUENCE [LARGE SCALE GENOMIC DNA]</scope>
    <source>
        <strain evidence="5">RSA 468</strain>
    </source>
</reference>
<dbReference type="STRING" id="215637.A0A4Q0A0C5"/>
<evidence type="ECO:0000256" key="1">
    <source>
        <dbReference type="ARBA" id="ARBA00022679"/>
    </source>
</evidence>
<protein>
    <submittedName>
        <fullName evidence="4">Acyl-CoA N-acyltransferase</fullName>
    </submittedName>
</protein>
<keyword evidence="2 4" id="KW-0012">Acyltransferase</keyword>
<dbReference type="GO" id="GO:0007064">
    <property type="term" value="P:mitotic sister chromatid cohesion"/>
    <property type="evidence" value="ECO:0007669"/>
    <property type="project" value="TreeGrafter"/>
</dbReference>
<dbReference type="PANTHER" id="PTHR42919:SF8">
    <property type="entry name" value="N-ALPHA-ACETYLTRANSFERASE 50"/>
    <property type="match status" value="1"/>
</dbReference>
<dbReference type="EMBL" id="ML002353">
    <property type="protein sequence ID" value="RKP38560.1"/>
    <property type="molecule type" value="Genomic_DNA"/>
</dbReference>
<evidence type="ECO:0000313" key="5">
    <source>
        <dbReference type="Proteomes" id="UP000268162"/>
    </source>
</evidence>
<feature type="domain" description="N-acetyltransferase" evidence="3">
    <location>
        <begin position="10"/>
        <end position="169"/>
    </location>
</feature>
<evidence type="ECO:0000313" key="4">
    <source>
        <dbReference type="EMBL" id="RKP38560.1"/>
    </source>
</evidence>
<dbReference type="CDD" id="cd04301">
    <property type="entry name" value="NAT_SF"/>
    <property type="match status" value="1"/>
</dbReference>
<dbReference type="OrthoDB" id="47374at2759"/>
<name>A0A4Q0A0C5_9FUNG</name>
<dbReference type="Gene3D" id="3.40.630.30">
    <property type="match status" value="1"/>
</dbReference>
<keyword evidence="1 4" id="KW-0808">Transferase</keyword>
<dbReference type="PANTHER" id="PTHR42919">
    <property type="entry name" value="N-ALPHA-ACETYLTRANSFERASE"/>
    <property type="match status" value="1"/>
</dbReference>
<dbReference type="Proteomes" id="UP000268162">
    <property type="component" value="Unassembled WGS sequence"/>
</dbReference>
<dbReference type="InterPro" id="IPR051556">
    <property type="entry name" value="N-term/lysine_N-AcTrnsfr"/>
</dbReference>
<evidence type="ECO:0000256" key="2">
    <source>
        <dbReference type="ARBA" id="ARBA00023315"/>
    </source>
</evidence>